<organism evidence="6 7">
    <name type="scientific">Nocardia mexicana</name>
    <dbReference type="NCBI Taxonomy" id="279262"/>
    <lineage>
        <taxon>Bacteria</taxon>
        <taxon>Bacillati</taxon>
        <taxon>Actinomycetota</taxon>
        <taxon>Actinomycetes</taxon>
        <taxon>Mycobacteriales</taxon>
        <taxon>Nocardiaceae</taxon>
        <taxon>Nocardia</taxon>
    </lineage>
</organism>
<evidence type="ECO:0000256" key="2">
    <source>
        <dbReference type="SAM" id="MobiDB-lite"/>
    </source>
</evidence>
<accession>A0A370GMU6</accession>
<dbReference type="InterPro" id="IPR036291">
    <property type="entry name" value="NAD(P)-bd_dom_sf"/>
</dbReference>
<sequence>MTSPHDAFAVHTRPALARLLGALNLDVAYTGAAGDHLTPGPELAGRHPRVLDLVGGFGAGLFGHNHPELVAVATRMLAEGTPFNVQGSVRTGAAELARELGALAAESTGTEYVVTLGSTGAEAVEAAVKHAAAQWRRRLDHTLTDLQRALRRARRDGMAGTRVPLPDGTTRSCAQVLTESIAGIAEMRTAEPVFASLPGAFHGKTAAAGILTDSGDVPAALQVRGPRRIRLRTADPEALRSELDDELVTLSTIEFAADGSPRARELTVSSVAACFAEPVQGEGGVREVPAATLGALRELADRHGAALVFDEIQCGMGRTGTFFASEAGGVRADYYLLSKSLGGGLAKISALLVSATHYLDDFGRYHTGTFGDDDHSARIALAALALYRAERHRITETGERLRERLLEVAARRPGVITEVRGRGLLLGVEFAVPQPESNLLREFLHADRLGYVIAGRMLHTHGIRVLPTLSAPNTLRLQPSIYLSEDDCERTASAVDEIAELLSRGDYATLLEHVTLPRTGTWRPPVDAGSAARPRLGGTRVGSNASPPGADSGMSEDGSHRRVTAPASSAFGGRRRVAFLANLDHPGTVRSLAPELSAWSDEQCAAALDRLRGEVAPFEVARRVLTSPGHGEVEVSVIAVPVSATQVVEARRAGHGAWLRGLVLDAVEYAVAAGASVVGLGGYTSIVTDAARDVVEDRVRVTSGNSLTAACAYETLRAELAALPPGERRVGVVGALGNIGAVLAEMLAPHADCLVLTGRPGSAGRLRRFADRLSGPEIVIDESLEALRSCRVVVTASNSATPILTPEVLAGGHPVLVYDLAVPGDVDAAVAEMPNVAVVSGGRIRLPHRPAPRFAGIDLAPGLVYACMAETILLGFESDTDSMSFGALTVAGVYAAGALAARHRFQPVRLATSGEPTVIPVLPRFLGDPDFDPAVAGAKAATLHELRAAGFPVPPGFVVAPELDLAEHDDAALADWIDRLGGFPVAVRSSGVLEDLDDASFAGQYDTYLEVADMATLRQRIGDCRDSAHNDRVTSYLRRAGLDPARAAVSVLVQRQVHARTAGVGFTIDPLTGIEDDAVVECCAGLGERLVSGQVNPLRLRLRLRDGAVLDRTEGSGPVACDAEEAAALARLLLDVQAERGRPQDVEWAIDEAGELWLLQSRAITAISWREDVEQYTDADFRDGGVSARVCTPMMYSLYRNAFQSNMQDFFTTLRLQPEGEVPEWISSFYGRPYWNVDAVKRCLAKVPGFDERDFDRDLGVTKEYGAAGPDTTPSTPGTLARALPTAVAFPRSVKRQSATVATFATEWPGRYRRWQDRVAALRDIPDTEFFPQLAECLSEFHADTERTYFATIYHNTLVQGDFKTLLGKIDAATGATTSVIDLMSGLTEVSHMALQRGIVQLYRVADTAGLDTPEWDRTLAKFLAAQGFHADVELELTCPRWSEDPERVRSMIASMLAAGTPPADPEAGAAEQSRRYEAAVAALRERVRGSASTRIRFGKALDKQLTLVRRYLVDRERMREFSAQCYAVVRAYLVEAGRRLAADGRLADADEVFMLQMPELVEVARGRSELAGLAADLAYRRAMYRGYRALTPPHELGSGVTTTAAPGDGGEITGVGCSSGVVEGTARVVLSLRGIDELRQGDILVTPVTDPGWTPVLGLVSGVVTEVGGILSHAAVIGREYGIPAVLNVPDATSRIRSGQRIRVDGGRGTVEILDPGADPAGSTRPDIPAPQPLSAGKRMICVVGLDGAGKSTQIARLRSAFEEQGATVAEVAIWDALEASEVAAVQRFRDRGDVYRYLRVLSPWARTHFLFHALHLALDLAVAKGGDILLMDAYWYKYFATEVAHGGDPAVLRALAAGFPEPDHTFYLRISPEEALARKDDRSDYESGYGDDVDFVSFQERSHEILATLADELPWLPVDGTLPPDEITARLLDELREREQ</sequence>
<dbReference type="EMBL" id="QQAZ01000015">
    <property type="protein sequence ID" value="RDI44941.1"/>
    <property type="molecule type" value="Genomic_DNA"/>
</dbReference>
<dbReference type="InterPro" id="IPR013815">
    <property type="entry name" value="ATP_grasp_subdomain_1"/>
</dbReference>
<evidence type="ECO:0000313" key="7">
    <source>
        <dbReference type="Proteomes" id="UP000255355"/>
    </source>
</evidence>
<evidence type="ECO:0000256" key="1">
    <source>
        <dbReference type="ARBA" id="ARBA00022898"/>
    </source>
</evidence>
<keyword evidence="7" id="KW-1185">Reference proteome</keyword>
<protein>
    <submittedName>
        <fullName evidence="6">Acetylornithine/succinyldiaminopimelate/putresci ne aminotransferase</fullName>
    </submittedName>
</protein>
<proteinExistence type="predicted"/>
<dbReference type="InterPro" id="IPR027417">
    <property type="entry name" value="P-loop_NTPase"/>
</dbReference>
<dbReference type="Gene3D" id="3.40.50.300">
    <property type="entry name" value="P-loop containing nucleotide triphosphate hydrolases"/>
    <property type="match status" value="1"/>
</dbReference>
<dbReference type="InterPro" id="IPR015421">
    <property type="entry name" value="PyrdxlP-dep_Trfase_major"/>
</dbReference>
<dbReference type="SUPFAM" id="SSF53383">
    <property type="entry name" value="PLP-dependent transferases"/>
    <property type="match status" value="1"/>
</dbReference>
<comment type="caution">
    <text evidence="6">The sequence shown here is derived from an EMBL/GenBank/DDBJ whole genome shotgun (WGS) entry which is preliminary data.</text>
</comment>
<dbReference type="Proteomes" id="UP000255355">
    <property type="component" value="Unassembled WGS sequence"/>
</dbReference>
<dbReference type="Pfam" id="PF00202">
    <property type="entry name" value="Aminotran_3"/>
    <property type="match status" value="1"/>
</dbReference>
<dbReference type="Gene3D" id="3.30.470.20">
    <property type="entry name" value="ATP-grasp fold, B domain"/>
    <property type="match status" value="1"/>
</dbReference>
<feature type="domain" description="PEP-utilising enzyme mobile" evidence="3">
    <location>
        <begin position="1640"/>
        <end position="1710"/>
    </location>
</feature>
<dbReference type="InterPro" id="IPR036637">
    <property type="entry name" value="Phosphohistidine_dom_sf"/>
</dbReference>
<feature type="domain" description="Quinate/shikimate 5-dehydrogenase/glutamyl-tRNA reductase" evidence="5">
    <location>
        <begin position="727"/>
        <end position="839"/>
    </location>
</feature>
<name>A0A370GMU6_9NOCA</name>
<dbReference type="InterPro" id="IPR005814">
    <property type="entry name" value="Aminotrans_3"/>
</dbReference>
<evidence type="ECO:0000259" key="3">
    <source>
        <dbReference type="Pfam" id="PF00391"/>
    </source>
</evidence>
<keyword evidence="6" id="KW-0808">Transferase</keyword>
<dbReference type="SUPFAM" id="SSF56059">
    <property type="entry name" value="Glutathione synthetase ATP-binding domain-like"/>
    <property type="match status" value="1"/>
</dbReference>
<dbReference type="GO" id="GO:0008483">
    <property type="term" value="F:transaminase activity"/>
    <property type="evidence" value="ECO:0007669"/>
    <property type="project" value="UniProtKB-KW"/>
</dbReference>
<keyword evidence="1" id="KW-0663">Pyridoxal phosphate</keyword>
<dbReference type="Gene3D" id="3.40.640.10">
    <property type="entry name" value="Type I PLP-dependent aspartate aminotransferase-like (Major domain)"/>
    <property type="match status" value="2"/>
</dbReference>
<dbReference type="PANTHER" id="PTHR43615:SF1">
    <property type="entry name" value="PPDK_N DOMAIN-CONTAINING PROTEIN"/>
    <property type="match status" value="1"/>
</dbReference>
<evidence type="ECO:0000259" key="4">
    <source>
        <dbReference type="Pfam" id="PF01326"/>
    </source>
</evidence>
<dbReference type="InterPro" id="IPR015424">
    <property type="entry name" value="PyrdxlP-dep_Trfase"/>
</dbReference>
<dbReference type="GO" id="GO:0005524">
    <property type="term" value="F:ATP binding"/>
    <property type="evidence" value="ECO:0007669"/>
    <property type="project" value="InterPro"/>
</dbReference>
<dbReference type="GO" id="GO:0030170">
    <property type="term" value="F:pyridoxal phosphate binding"/>
    <property type="evidence" value="ECO:0007669"/>
    <property type="project" value="InterPro"/>
</dbReference>
<dbReference type="InterPro" id="IPR051549">
    <property type="entry name" value="PEP_Utilizing_Enz"/>
</dbReference>
<evidence type="ECO:0000313" key="6">
    <source>
        <dbReference type="EMBL" id="RDI44941.1"/>
    </source>
</evidence>
<dbReference type="STRING" id="1210089.GCA_001613165_06801"/>
<dbReference type="GO" id="GO:0016301">
    <property type="term" value="F:kinase activity"/>
    <property type="evidence" value="ECO:0007669"/>
    <property type="project" value="InterPro"/>
</dbReference>
<dbReference type="InterPro" id="IPR006151">
    <property type="entry name" value="Shikm_DH/Glu-tRNA_Rdtase"/>
</dbReference>
<dbReference type="SUPFAM" id="SSF52540">
    <property type="entry name" value="P-loop containing nucleoside triphosphate hydrolases"/>
    <property type="match status" value="1"/>
</dbReference>
<dbReference type="Gene3D" id="3.90.1150.10">
    <property type="entry name" value="Aspartate Aminotransferase, domain 1"/>
    <property type="match status" value="2"/>
</dbReference>
<evidence type="ECO:0000259" key="5">
    <source>
        <dbReference type="Pfam" id="PF01488"/>
    </source>
</evidence>
<dbReference type="RefSeq" id="WP_068029424.1">
    <property type="nucleotide sequence ID" value="NZ_QQAZ01000015.1"/>
</dbReference>
<feature type="region of interest" description="Disordered" evidence="2">
    <location>
        <begin position="522"/>
        <end position="567"/>
    </location>
</feature>
<dbReference type="InterPro" id="IPR008279">
    <property type="entry name" value="PEP-util_enz_mobile_dom"/>
</dbReference>
<dbReference type="Pfam" id="PF01488">
    <property type="entry name" value="Shikimate_DH"/>
    <property type="match status" value="1"/>
</dbReference>
<reference evidence="6 7" key="1">
    <citation type="submission" date="2018-07" db="EMBL/GenBank/DDBJ databases">
        <title>Genomic Encyclopedia of Type Strains, Phase IV (KMG-IV): sequencing the most valuable type-strain genomes for metagenomic binning, comparative biology and taxonomic classification.</title>
        <authorList>
            <person name="Goeker M."/>
        </authorList>
    </citation>
    <scope>NUCLEOTIDE SEQUENCE [LARGE SCALE GENOMIC DNA]</scope>
    <source>
        <strain evidence="6 7">DSM 44952</strain>
    </source>
</reference>
<dbReference type="SUPFAM" id="SSF52009">
    <property type="entry name" value="Phosphohistidine domain"/>
    <property type="match status" value="1"/>
</dbReference>
<keyword evidence="6" id="KW-0032">Aminotransferase</keyword>
<dbReference type="InterPro" id="IPR002192">
    <property type="entry name" value="PPDK_AMP/ATP-bd"/>
</dbReference>
<dbReference type="InterPro" id="IPR015422">
    <property type="entry name" value="PyrdxlP-dep_Trfase_small"/>
</dbReference>
<dbReference type="PANTHER" id="PTHR43615">
    <property type="entry name" value="PHOSPHOENOLPYRUVATE SYNTHASE-RELATED"/>
    <property type="match status" value="1"/>
</dbReference>
<feature type="domain" description="Pyruvate phosphate dikinase AMP/ATP-binding" evidence="4">
    <location>
        <begin position="1123"/>
        <end position="1175"/>
    </location>
</feature>
<dbReference type="SUPFAM" id="SSF51735">
    <property type="entry name" value="NAD(P)-binding Rossmann-fold domains"/>
    <property type="match status" value="1"/>
</dbReference>
<dbReference type="Gene3D" id="3.40.50.720">
    <property type="entry name" value="NAD(P)-binding Rossmann-like Domain"/>
    <property type="match status" value="1"/>
</dbReference>
<gene>
    <name evidence="6" type="ORF">DFR68_11593</name>
</gene>
<feature type="domain" description="Pyruvate phosphate dikinase AMP/ATP-binding" evidence="4">
    <location>
        <begin position="983"/>
        <end position="1114"/>
    </location>
</feature>
<dbReference type="OrthoDB" id="9765468at2"/>
<dbReference type="Gene3D" id="3.30.1490.20">
    <property type="entry name" value="ATP-grasp fold, A domain"/>
    <property type="match status" value="1"/>
</dbReference>
<dbReference type="Pfam" id="PF01326">
    <property type="entry name" value="PPDK_N"/>
    <property type="match status" value="2"/>
</dbReference>
<dbReference type="Pfam" id="PF00391">
    <property type="entry name" value="PEP-utilizers"/>
    <property type="match status" value="1"/>
</dbReference>
<dbReference type="Gene3D" id="3.50.30.10">
    <property type="entry name" value="Phosphohistidine domain"/>
    <property type="match status" value="1"/>
</dbReference>